<proteinExistence type="predicted"/>
<dbReference type="Proteomes" id="UP000054495">
    <property type="component" value="Unassembled WGS sequence"/>
</dbReference>
<organism evidence="2 3">
    <name type="scientific">Ancylostoma ceylanicum</name>
    <dbReference type="NCBI Taxonomy" id="53326"/>
    <lineage>
        <taxon>Eukaryota</taxon>
        <taxon>Metazoa</taxon>
        <taxon>Ecdysozoa</taxon>
        <taxon>Nematoda</taxon>
        <taxon>Chromadorea</taxon>
        <taxon>Rhabditida</taxon>
        <taxon>Rhabditina</taxon>
        <taxon>Rhabditomorpha</taxon>
        <taxon>Strongyloidea</taxon>
        <taxon>Ancylostomatidae</taxon>
        <taxon>Ancylostomatinae</taxon>
        <taxon>Ancylostoma</taxon>
    </lineage>
</organism>
<reference evidence="2 3" key="1">
    <citation type="submission" date="2013-05" db="EMBL/GenBank/DDBJ databases">
        <title>Draft genome of the parasitic nematode Anyclostoma ceylanicum.</title>
        <authorList>
            <person name="Mitreva M."/>
        </authorList>
    </citation>
    <scope>NUCLEOTIDE SEQUENCE [LARGE SCALE GENOMIC DNA]</scope>
</reference>
<evidence type="ECO:0000313" key="3">
    <source>
        <dbReference type="Proteomes" id="UP000054495"/>
    </source>
</evidence>
<gene>
    <name evidence="2" type="ORF">ANCCEY_13964</name>
</gene>
<keyword evidence="3" id="KW-1185">Reference proteome</keyword>
<feature type="region of interest" description="Disordered" evidence="1">
    <location>
        <begin position="1"/>
        <end position="28"/>
    </location>
</feature>
<accession>A0A0D6LAY7</accession>
<dbReference type="EMBL" id="KE125848">
    <property type="protein sequence ID" value="EPB66941.1"/>
    <property type="molecule type" value="Genomic_DNA"/>
</dbReference>
<name>A0A0D6LAY7_9BILA</name>
<evidence type="ECO:0000256" key="1">
    <source>
        <dbReference type="SAM" id="MobiDB-lite"/>
    </source>
</evidence>
<protein>
    <submittedName>
        <fullName evidence="2">Uncharacterized protein</fullName>
    </submittedName>
</protein>
<sequence length="97" mass="11114">MASSRGRERLKERHANGRHFVFGSSTPRDLSHMNKIPAKFRSYDAKVRVTRQGPGLREYMEKARSLTREAVYRARAVDPASYSGDTTPRFSSILDLR</sequence>
<dbReference type="AlphaFoldDB" id="A0A0D6LAY7"/>
<evidence type="ECO:0000313" key="2">
    <source>
        <dbReference type="EMBL" id="EPB66941.1"/>
    </source>
</evidence>
<feature type="compositionally biased region" description="Basic and acidic residues" evidence="1">
    <location>
        <begin position="1"/>
        <end position="15"/>
    </location>
</feature>